<gene>
    <name evidence="1" type="ORF">CK820_G0033628</name>
</gene>
<proteinExistence type="predicted"/>
<name>A0A2J8L1Z3_PANTR</name>
<dbReference type="AlphaFoldDB" id="A0A2J8L1Z3"/>
<accession>A0A2J8L1Z3</accession>
<protein>
    <submittedName>
        <fullName evidence="1">YIPF4 isoform 4</fullName>
    </submittedName>
</protein>
<comment type="caution">
    <text evidence="1">The sequence shown here is derived from an EMBL/GenBank/DDBJ whole genome shotgun (WGS) entry which is preliminary data.</text>
</comment>
<sequence length="31" mass="3339">PVLLVVGSFEVVSTLIKVRSTRGTGLLEVRI</sequence>
<dbReference type="Proteomes" id="UP000236370">
    <property type="component" value="Unassembled WGS sequence"/>
</dbReference>
<dbReference type="EMBL" id="NBAG03000318">
    <property type="protein sequence ID" value="PNI41283.1"/>
    <property type="molecule type" value="Genomic_DNA"/>
</dbReference>
<evidence type="ECO:0000313" key="1">
    <source>
        <dbReference type="EMBL" id="PNI41283.1"/>
    </source>
</evidence>
<evidence type="ECO:0000313" key="2">
    <source>
        <dbReference type="Proteomes" id="UP000236370"/>
    </source>
</evidence>
<feature type="non-terminal residue" evidence="1">
    <location>
        <position position="1"/>
    </location>
</feature>
<organism evidence="1 2">
    <name type="scientific">Pan troglodytes</name>
    <name type="common">Chimpanzee</name>
    <dbReference type="NCBI Taxonomy" id="9598"/>
    <lineage>
        <taxon>Eukaryota</taxon>
        <taxon>Metazoa</taxon>
        <taxon>Chordata</taxon>
        <taxon>Craniata</taxon>
        <taxon>Vertebrata</taxon>
        <taxon>Euteleostomi</taxon>
        <taxon>Mammalia</taxon>
        <taxon>Eutheria</taxon>
        <taxon>Euarchontoglires</taxon>
        <taxon>Primates</taxon>
        <taxon>Haplorrhini</taxon>
        <taxon>Catarrhini</taxon>
        <taxon>Hominidae</taxon>
        <taxon>Pan</taxon>
    </lineage>
</organism>
<reference evidence="1 2" key="1">
    <citation type="submission" date="2017-12" db="EMBL/GenBank/DDBJ databases">
        <title>High-resolution comparative analysis of great ape genomes.</title>
        <authorList>
            <person name="Pollen A."/>
            <person name="Hastie A."/>
            <person name="Hormozdiari F."/>
            <person name="Dougherty M."/>
            <person name="Liu R."/>
            <person name="Chaisson M."/>
            <person name="Hoppe E."/>
            <person name="Hill C."/>
            <person name="Pang A."/>
            <person name="Hillier L."/>
            <person name="Baker C."/>
            <person name="Armstrong J."/>
            <person name="Shendure J."/>
            <person name="Paten B."/>
            <person name="Wilson R."/>
            <person name="Chao H."/>
            <person name="Schneider V."/>
            <person name="Ventura M."/>
            <person name="Kronenberg Z."/>
            <person name="Murali S."/>
            <person name="Gordon D."/>
            <person name="Cantsilieris S."/>
            <person name="Munson K."/>
            <person name="Nelson B."/>
            <person name="Raja A."/>
            <person name="Underwood J."/>
            <person name="Diekhans M."/>
            <person name="Fiddes I."/>
            <person name="Haussler D."/>
            <person name="Eichler E."/>
        </authorList>
    </citation>
    <scope>NUCLEOTIDE SEQUENCE [LARGE SCALE GENOMIC DNA]</scope>
    <source>
        <strain evidence="1">Yerkes chimp pedigree #C0471</strain>
    </source>
</reference>